<organism evidence="1 2">
    <name type="scientific">Delftia deserti</name>
    <dbReference type="NCBI Taxonomy" id="1651218"/>
    <lineage>
        <taxon>Bacteria</taxon>
        <taxon>Pseudomonadati</taxon>
        <taxon>Pseudomonadota</taxon>
        <taxon>Betaproteobacteria</taxon>
        <taxon>Burkholderiales</taxon>
        <taxon>Comamonadaceae</taxon>
        <taxon>Delftia</taxon>
    </lineage>
</organism>
<gene>
    <name evidence="1" type="ORF">ACFSPV_33050</name>
</gene>
<accession>A0ABW5F0Z9</accession>
<protein>
    <recommendedName>
        <fullName evidence="3">Phage protein</fullName>
    </recommendedName>
</protein>
<evidence type="ECO:0008006" key="3">
    <source>
        <dbReference type="Google" id="ProtNLM"/>
    </source>
</evidence>
<sequence>MDEQNYLDQMLNEWLARWHRWTAGYRYQAQPDEREDEPSIWEDPARSINELQSFEASIYDIQEPHRTCLMIQARNLACRANVWTSQRLPADPKERFVLLQEARNQLAAKMIKKGLLSVDTA</sequence>
<dbReference type="EMBL" id="JBHUIG010000075">
    <property type="protein sequence ID" value="MFD2323521.1"/>
    <property type="molecule type" value="Genomic_DNA"/>
</dbReference>
<evidence type="ECO:0000313" key="2">
    <source>
        <dbReference type="Proteomes" id="UP001597287"/>
    </source>
</evidence>
<comment type="caution">
    <text evidence="1">The sequence shown here is derived from an EMBL/GenBank/DDBJ whole genome shotgun (WGS) entry which is preliminary data.</text>
</comment>
<evidence type="ECO:0000313" key="1">
    <source>
        <dbReference type="EMBL" id="MFD2323521.1"/>
    </source>
</evidence>
<proteinExistence type="predicted"/>
<name>A0ABW5F0Z9_9BURK</name>
<reference evidence="2" key="1">
    <citation type="journal article" date="2019" name="Int. J. Syst. Evol. Microbiol.">
        <title>The Global Catalogue of Microorganisms (GCM) 10K type strain sequencing project: providing services to taxonomists for standard genome sequencing and annotation.</title>
        <authorList>
            <consortium name="The Broad Institute Genomics Platform"/>
            <consortium name="The Broad Institute Genome Sequencing Center for Infectious Disease"/>
            <person name="Wu L."/>
            <person name="Ma J."/>
        </authorList>
    </citation>
    <scope>NUCLEOTIDE SEQUENCE [LARGE SCALE GENOMIC DNA]</scope>
    <source>
        <strain evidence="2">CCUG 62793</strain>
    </source>
</reference>
<dbReference type="Proteomes" id="UP001597287">
    <property type="component" value="Unassembled WGS sequence"/>
</dbReference>
<dbReference type="RefSeq" id="WP_380106443.1">
    <property type="nucleotide sequence ID" value="NZ_JBHSIH010000001.1"/>
</dbReference>
<keyword evidence="2" id="KW-1185">Reference proteome</keyword>